<comment type="similarity">
    <text evidence="2">Belongs to the NPH3 family.</text>
</comment>
<dbReference type="GO" id="GO:0016567">
    <property type="term" value="P:protein ubiquitination"/>
    <property type="evidence" value="ECO:0007669"/>
    <property type="project" value="UniProtKB-UniPathway"/>
</dbReference>
<feature type="domain" description="NPH3" evidence="3">
    <location>
        <begin position="1"/>
        <end position="149"/>
    </location>
</feature>
<name>A0A251TZ53_HELAN</name>
<dbReference type="InterPro" id="IPR043454">
    <property type="entry name" value="NPH3/RPT2-like"/>
</dbReference>
<reference evidence="5" key="2">
    <citation type="submission" date="2017-02" db="EMBL/GenBank/DDBJ databases">
        <title>Sunflower complete genome.</title>
        <authorList>
            <person name="Langlade N."/>
            <person name="Munos S."/>
        </authorList>
    </citation>
    <scope>NUCLEOTIDE SEQUENCE [LARGE SCALE GENOMIC DNA]</scope>
    <source>
        <tissue evidence="5">Leaves</tissue>
    </source>
</reference>
<dbReference type="Gramene" id="mRNA:HanXRQr2_Chr09g0409491">
    <property type="protein sequence ID" value="CDS:HanXRQr2_Chr09g0409491.1"/>
    <property type="gene ID" value="HanXRQr2_Chr09g0409491"/>
</dbReference>
<reference evidence="4" key="3">
    <citation type="submission" date="2020-06" db="EMBL/GenBank/DDBJ databases">
        <title>Helianthus annuus Genome sequencing and assembly Release 2.</title>
        <authorList>
            <person name="Gouzy J."/>
            <person name="Langlade N."/>
            <person name="Munos S."/>
        </authorList>
    </citation>
    <scope>NUCLEOTIDE SEQUENCE</scope>
    <source>
        <tissue evidence="4">Leaves</tissue>
    </source>
</reference>
<dbReference type="OMA" id="LPAIMCR"/>
<gene>
    <name evidence="5" type="ORF">HannXRQ_Chr09g0271241</name>
    <name evidence="4" type="ORF">HanXRQr2_Chr09g0409491</name>
</gene>
<dbReference type="EMBL" id="CM007898">
    <property type="protein sequence ID" value="OTG16425.1"/>
    <property type="molecule type" value="Genomic_DNA"/>
</dbReference>
<dbReference type="Pfam" id="PF03000">
    <property type="entry name" value="NPH3"/>
    <property type="match status" value="1"/>
</dbReference>
<evidence type="ECO:0000259" key="3">
    <source>
        <dbReference type="PROSITE" id="PS51649"/>
    </source>
</evidence>
<evidence type="ECO:0000313" key="4">
    <source>
        <dbReference type="EMBL" id="KAF5792747.1"/>
    </source>
</evidence>
<dbReference type="Proteomes" id="UP000215914">
    <property type="component" value="Chromosome 9"/>
</dbReference>
<protein>
    <submittedName>
        <fullName evidence="4 5">NPH3 domain-containing protein</fullName>
    </submittedName>
</protein>
<dbReference type="EMBL" id="MNCJ02000324">
    <property type="protein sequence ID" value="KAF5792747.1"/>
    <property type="molecule type" value="Genomic_DNA"/>
</dbReference>
<proteinExistence type="inferred from homology"/>
<evidence type="ECO:0000256" key="1">
    <source>
        <dbReference type="ARBA" id="ARBA00022786"/>
    </source>
</evidence>
<keyword evidence="1" id="KW-0833">Ubl conjugation pathway</keyword>
<accession>A0A251TZ53</accession>
<keyword evidence="6" id="KW-1185">Reference proteome</keyword>
<dbReference type="UniPathway" id="UPA00143"/>
<organism evidence="5 6">
    <name type="scientific">Helianthus annuus</name>
    <name type="common">Common sunflower</name>
    <dbReference type="NCBI Taxonomy" id="4232"/>
    <lineage>
        <taxon>Eukaryota</taxon>
        <taxon>Viridiplantae</taxon>
        <taxon>Streptophyta</taxon>
        <taxon>Embryophyta</taxon>
        <taxon>Tracheophyta</taxon>
        <taxon>Spermatophyta</taxon>
        <taxon>Magnoliopsida</taxon>
        <taxon>eudicotyledons</taxon>
        <taxon>Gunneridae</taxon>
        <taxon>Pentapetalae</taxon>
        <taxon>asterids</taxon>
        <taxon>campanulids</taxon>
        <taxon>Asterales</taxon>
        <taxon>Asteraceae</taxon>
        <taxon>Asteroideae</taxon>
        <taxon>Heliantheae alliance</taxon>
        <taxon>Heliantheae</taxon>
        <taxon>Helianthus</taxon>
    </lineage>
</organism>
<reference evidence="4 6" key="1">
    <citation type="journal article" date="2017" name="Nature">
        <title>The sunflower genome provides insights into oil metabolism, flowering and Asterid evolution.</title>
        <authorList>
            <person name="Badouin H."/>
            <person name="Gouzy J."/>
            <person name="Grassa C.J."/>
            <person name="Murat F."/>
            <person name="Staton S.E."/>
            <person name="Cottret L."/>
            <person name="Lelandais-Briere C."/>
            <person name="Owens G.L."/>
            <person name="Carrere S."/>
            <person name="Mayjonade B."/>
            <person name="Legrand L."/>
            <person name="Gill N."/>
            <person name="Kane N.C."/>
            <person name="Bowers J.E."/>
            <person name="Hubner S."/>
            <person name="Bellec A."/>
            <person name="Berard A."/>
            <person name="Berges H."/>
            <person name="Blanchet N."/>
            <person name="Boniface M.C."/>
            <person name="Brunel D."/>
            <person name="Catrice O."/>
            <person name="Chaidir N."/>
            <person name="Claudel C."/>
            <person name="Donnadieu C."/>
            <person name="Faraut T."/>
            <person name="Fievet G."/>
            <person name="Helmstetter N."/>
            <person name="King M."/>
            <person name="Knapp S.J."/>
            <person name="Lai Z."/>
            <person name="Le Paslier M.C."/>
            <person name="Lippi Y."/>
            <person name="Lorenzon L."/>
            <person name="Mandel J.R."/>
            <person name="Marage G."/>
            <person name="Marchand G."/>
            <person name="Marquand E."/>
            <person name="Bret-Mestries E."/>
            <person name="Morien E."/>
            <person name="Nambeesan S."/>
            <person name="Nguyen T."/>
            <person name="Pegot-Espagnet P."/>
            <person name="Pouilly N."/>
            <person name="Raftis F."/>
            <person name="Sallet E."/>
            <person name="Schiex T."/>
            <person name="Thomas J."/>
            <person name="Vandecasteele C."/>
            <person name="Vares D."/>
            <person name="Vear F."/>
            <person name="Vautrin S."/>
            <person name="Crespi M."/>
            <person name="Mangin B."/>
            <person name="Burke J.M."/>
            <person name="Salse J."/>
            <person name="Munos S."/>
            <person name="Vincourt P."/>
            <person name="Rieseberg L.H."/>
            <person name="Langlade N.B."/>
        </authorList>
    </citation>
    <scope>NUCLEOTIDE SEQUENCE [LARGE SCALE GENOMIC DNA]</scope>
    <source>
        <strain evidence="6">cv. SF193</strain>
        <tissue evidence="4">Leaves</tissue>
    </source>
</reference>
<dbReference type="PROSITE" id="PS51649">
    <property type="entry name" value="NPH3"/>
    <property type="match status" value="1"/>
</dbReference>
<dbReference type="InParanoid" id="A0A251TZ53"/>
<evidence type="ECO:0000313" key="6">
    <source>
        <dbReference type="Proteomes" id="UP000215914"/>
    </source>
</evidence>
<sequence length="149" mass="16295">MAALKSGEKVPPNLIGASLKIYTSKWLLKISRKLENGSGLNSGSDHSSSNSRLLLESIITLLPTERNAVSCSFFLKLLKGVNVFQAAGSSKLELARRVALQLDEAKVCDLMIPSVSNGSDTIYNVDVPFLPAIMCRKKLGHLNWRLVRL</sequence>
<dbReference type="AlphaFoldDB" id="A0A251TZ53"/>
<evidence type="ECO:0000256" key="2">
    <source>
        <dbReference type="PROSITE-ProRule" id="PRU00982"/>
    </source>
</evidence>
<dbReference type="PANTHER" id="PTHR32370">
    <property type="entry name" value="OS12G0117600 PROTEIN"/>
    <property type="match status" value="1"/>
</dbReference>
<evidence type="ECO:0000313" key="5">
    <source>
        <dbReference type="EMBL" id="OTG16425.1"/>
    </source>
</evidence>
<dbReference type="InterPro" id="IPR027356">
    <property type="entry name" value="NPH3_dom"/>
</dbReference>